<name>A0A4Y7LHM1_PAPSO</name>
<dbReference type="SUPFAM" id="SSF53474">
    <property type="entry name" value="alpha/beta-Hydrolases"/>
    <property type="match status" value="2"/>
</dbReference>
<keyword evidence="6" id="KW-0325">Glycoprotein</keyword>
<keyword evidence="3 7" id="KW-0645">Protease</keyword>
<keyword evidence="8" id="KW-1133">Transmembrane helix</keyword>
<feature type="chain" id="PRO_5021439249" description="Carboxypeptidase" evidence="7">
    <location>
        <begin position="19"/>
        <end position="871"/>
    </location>
</feature>
<dbReference type="Gramene" id="RZC84994">
    <property type="protein sequence ID" value="RZC84994"/>
    <property type="gene ID" value="C5167_047778"/>
</dbReference>
<keyword evidence="4 7" id="KW-0732">Signal</keyword>
<organism evidence="9 10">
    <name type="scientific">Papaver somniferum</name>
    <name type="common">Opium poppy</name>
    <dbReference type="NCBI Taxonomy" id="3469"/>
    <lineage>
        <taxon>Eukaryota</taxon>
        <taxon>Viridiplantae</taxon>
        <taxon>Streptophyta</taxon>
        <taxon>Embryophyta</taxon>
        <taxon>Tracheophyta</taxon>
        <taxon>Spermatophyta</taxon>
        <taxon>Magnoliopsida</taxon>
        <taxon>Ranunculales</taxon>
        <taxon>Papaveraceae</taxon>
        <taxon>Papaveroideae</taxon>
        <taxon>Papaver</taxon>
    </lineage>
</organism>
<dbReference type="Proteomes" id="UP000316621">
    <property type="component" value="Chromosome 11"/>
</dbReference>
<feature type="signal peptide" evidence="7">
    <location>
        <begin position="1"/>
        <end position="18"/>
    </location>
</feature>
<evidence type="ECO:0000256" key="7">
    <source>
        <dbReference type="RuleBase" id="RU361156"/>
    </source>
</evidence>
<dbReference type="PANTHER" id="PTHR11802">
    <property type="entry name" value="SERINE PROTEASE FAMILY S10 SERINE CARBOXYPEPTIDASE"/>
    <property type="match status" value="1"/>
</dbReference>
<evidence type="ECO:0000313" key="9">
    <source>
        <dbReference type="EMBL" id="RZC84994.1"/>
    </source>
</evidence>
<dbReference type="InterPro" id="IPR001563">
    <property type="entry name" value="Peptidase_S10"/>
</dbReference>
<evidence type="ECO:0000313" key="10">
    <source>
        <dbReference type="Proteomes" id="UP000316621"/>
    </source>
</evidence>
<comment type="similarity">
    <text evidence="1 7">Belongs to the peptidase S10 family.</text>
</comment>
<dbReference type="PRINTS" id="PR00724">
    <property type="entry name" value="CRBOXYPTASEC"/>
</dbReference>
<dbReference type="Gene3D" id="3.40.50.1820">
    <property type="entry name" value="alpha/beta hydrolase"/>
    <property type="match status" value="2"/>
</dbReference>
<gene>
    <name evidence="9" type="ORF">C5167_047778</name>
</gene>
<feature type="transmembrane region" description="Helical" evidence="8">
    <location>
        <begin position="461"/>
        <end position="482"/>
    </location>
</feature>
<dbReference type="PANTHER" id="PTHR11802:SF3">
    <property type="entry name" value="RETINOID-INDUCIBLE SERINE CARBOXYPEPTIDASE"/>
    <property type="match status" value="1"/>
</dbReference>
<evidence type="ECO:0000256" key="3">
    <source>
        <dbReference type="ARBA" id="ARBA00022670"/>
    </source>
</evidence>
<proteinExistence type="inferred from homology"/>
<evidence type="ECO:0000256" key="6">
    <source>
        <dbReference type="ARBA" id="ARBA00023180"/>
    </source>
</evidence>
<keyword evidence="2 7" id="KW-0121">Carboxypeptidase</keyword>
<keyword evidence="5 7" id="KW-0378">Hydrolase</keyword>
<dbReference type="AlphaFoldDB" id="A0A4Y7LHM1"/>
<dbReference type="GO" id="GO:0004185">
    <property type="term" value="F:serine-type carboxypeptidase activity"/>
    <property type="evidence" value="ECO:0007669"/>
    <property type="project" value="UniProtKB-UniRule"/>
</dbReference>
<sequence>MKNSIALLLCTLLVFVHGGLVMGAGTKDGSEQWGYVQVRPKAHMFWWHYKSPYRVDDPSKPWPIILWLQGGPGASGVGIGNFQEIGPLDNFLNPRNSTWLKKADLLFVDNPVGTGYSFVEDDNAYVRTDEEAATDLTTLLRKLFNKNEQLQKSPLYVVAESYGGKYAVTLGLSIVKAMKAGHSKLKFGGVALGDSWISPQDYVFSWGPLLKDLSRLDNNGLAESKRLSGQIEAGQFVNATDTWGDLENAIVLGSNSVDFYNFMLDSANDPLESTATSLQSLKAAASSQKYSTYLGTTQKFTPGGDGDVRTLMNGAIKAKLKIIPENVRWGSQSGNVFAALSGDFMKPRINEVDELLKNGVNVTVYNGQVDLICATKGTEAWVEKLKWEGLKTFFSLDREPLYCEDDTVTTKGFVRSYKNLHFYWILGAGHFSESGQPSTSRFTSVYFDFNQPRKWKLMKNFINLLLCFLLVLVIYGGVVMGVGTKDGSEQWGYVQVRPKAHMFWWHYKSPYRVDDPSKPWPIILWLQGGPGGSGTGFGNFREVGPLDNFLNPRNSTWLKKADLLFVVSPSFPTRYSYVEDDNAYVKTDEAAAADLTTLLRKLFNKNEQLQKSPLYVVGDSYGGKFAVTLGLSVVKAIKTGHLKLKFGGVALGDSWISPQDYAFYFRVAQKIKQQIEAGKFVNATDSWADLEEVIFWGSNSVDFYNFMLDSTNDSSPATVTSLQSSKAAASFRKYSTYLGNSHRFAPGGSGDLDTLMDVAIRAKLKIIPKNVDQLLKNGVNVTVYNGQVDLICSTKGTEAWVEKLKWGGLKGFLSLDRKPLYCEDDTTTTKGFVRSYKNLHFYWILGAGHYVPVDQPCVSLQMIGDITQSPN</sequence>
<evidence type="ECO:0000256" key="5">
    <source>
        <dbReference type="ARBA" id="ARBA00022801"/>
    </source>
</evidence>
<dbReference type="InterPro" id="IPR029058">
    <property type="entry name" value="AB_hydrolase_fold"/>
</dbReference>
<evidence type="ECO:0000256" key="2">
    <source>
        <dbReference type="ARBA" id="ARBA00022645"/>
    </source>
</evidence>
<dbReference type="InterPro" id="IPR018202">
    <property type="entry name" value="Ser_caboxypep_ser_AS"/>
</dbReference>
<dbReference type="OMA" id="FSTNARE"/>
<dbReference type="Pfam" id="PF00450">
    <property type="entry name" value="Peptidase_S10"/>
    <property type="match status" value="3"/>
</dbReference>
<dbReference type="GO" id="GO:0006508">
    <property type="term" value="P:proteolysis"/>
    <property type="evidence" value="ECO:0007669"/>
    <property type="project" value="UniProtKB-KW"/>
</dbReference>
<dbReference type="EMBL" id="CM010725">
    <property type="protein sequence ID" value="RZC84994.1"/>
    <property type="molecule type" value="Genomic_DNA"/>
</dbReference>
<reference evidence="9 10" key="1">
    <citation type="journal article" date="2018" name="Science">
        <title>The opium poppy genome and morphinan production.</title>
        <authorList>
            <person name="Guo L."/>
            <person name="Winzer T."/>
            <person name="Yang X."/>
            <person name="Li Y."/>
            <person name="Ning Z."/>
            <person name="He Z."/>
            <person name="Teodor R."/>
            <person name="Lu Y."/>
            <person name="Bowser T.A."/>
            <person name="Graham I.A."/>
            <person name="Ye K."/>
        </authorList>
    </citation>
    <scope>NUCLEOTIDE SEQUENCE [LARGE SCALE GENOMIC DNA]</scope>
    <source>
        <strain evidence="10">cv. HN1</strain>
        <tissue evidence="9">Leaves</tissue>
    </source>
</reference>
<keyword evidence="8" id="KW-0812">Transmembrane</keyword>
<keyword evidence="8" id="KW-0472">Membrane</keyword>
<dbReference type="PROSITE" id="PS00131">
    <property type="entry name" value="CARBOXYPEPT_SER_SER"/>
    <property type="match status" value="1"/>
</dbReference>
<evidence type="ECO:0000256" key="8">
    <source>
        <dbReference type="SAM" id="Phobius"/>
    </source>
</evidence>
<dbReference type="FunFam" id="3.40.50.1820:FF:000123">
    <property type="entry name" value="Carboxypeptidase"/>
    <property type="match status" value="1"/>
</dbReference>
<dbReference type="EC" id="3.4.16.-" evidence="7"/>
<protein>
    <recommendedName>
        <fullName evidence="7">Carboxypeptidase</fullName>
        <ecNumber evidence="7">3.4.16.-</ecNumber>
    </recommendedName>
</protein>
<evidence type="ECO:0000256" key="1">
    <source>
        <dbReference type="ARBA" id="ARBA00009431"/>
    </source>
</evidence>
<accession>A0A4Y7LHM1</accession>
<keyword evidence="10" id="KW-1185">Reference proteome</keyword>
<evidence type="ECO:0000256" key="4">
    <source>
        <dbReference type="ARBA" id="ARBA00022729"/>
    </source>
</evidence>